<feature type="domain" description="SH3" evidence="7">
    <location>
        <begin position="384"/>
        <end position="443"/>
    </location>
</feature>
<feature type="region of interest" description="Disordered" evidence="6">
    <location>
        <begin position="1"/>
        <end position="34"/>
    </location>
</feature>
<feature type="region of interest" description="Disordered" evidence="6">
    <location>
        <begin position="228"/>
        <end position="254"/>
    </location>
</feature>
<dbReference type="PANTHER" id="PTHR14167:SF54">
    <property type="entry name" value="VINEXIN"/>
    <property type="match status" value="1"/>
</dbReference>
<evidence type="ECO:0000256" key="2">
    <source>
        <dbReference type="ARBA" id="ARBA00022443"/>
    </source>
</evidence>
<proteinExistence type="predicted"/>
<sequence length="744" mass="81368">MPVSPGINKLASLGNSPSPLQSPPDATGDYGHNHLDLESGLDLTLDDFIPSHLQKGATSPRAQSAGTSWSTKTQDASPSPTHYAMGKVPVIRDGGSNTLILNFSENVHHRNGGPVLGLVENSREKTLSANSRNEMRTTGSVRENTDRRWEKRWIKYDGIGPVDESGMPIASRSSVDKPRDWYKSMFQQIHKKQPEPQGEGLQLPSAVEVQWLNCPSSMSALLGKDMEGRSRGLSQTEVDPTPNAMEPGNRTKKLTKPLLDDHLDFSAQPTEVILEKELEQFTLELEEDIRAIERRQRPAQALLAAVEPLRCAGQQYSCLDNSVDAYLSPGSGEMERAASPSMLRSGGNKSPASQEKVIHPGSSPSTGRAEALDTEATPLRKEDRMMKAARVKFDFQAQSVKELTLQKGDIVYIHKQVDRNWFEGEHHGRVGIFPINYVEILPPTEIPKPIKPPSVQVLEYGEALALFNFKGDLAVELSFRKGECICLIRRVDENWYEGRISGTSRQGIFPVSYVQVVKEPRLKVSEELPPGSPSRQITTAPRNSPSNLSVQNASCSPISSPLSSTARAVSPGRPQSTPNTLLASSQHTQFSFPAHSVSQSPQNASTVSSSECRTASPGGQGAHCQIPSPLKEMKQSSTPSTSLTVPPQGLTHEVPVTRGLSQPPTSSPSVRRASPIIGSPDIHCLLYKAVYKYIPQSDDELELQEGDLVEVLQQCDDGWFVGVCRRTRKFGTFPGNYVALIPSE</sequence>
<dbReference type="AlphaFoldDB" id="A0A6P8R0Y6"/>
<comment type="subcellular location">
    <subcellularLocation>
        <location evidence="1">Cell junction</location>
    </subcellularLocation>
</comment>
<accession>A0A6P8R0Y6</accession>
<dbReference type="PRINTS" id="PR00499">
    <property type="entry name" value="P67PHOX"/>
</dbReference>
<dbReference type="InterPro" id="IPR001452">
    <property type="entry name" value="SH3_domain"/>
</dbReference>
<evidence type="ECO:0000256" key="1">
    <source>
        <dbReference type="ARBA" id="ARBA00004282"/>
    </source>
</evidence>
<feature type="domain" description="SH3" evidence="7">
    <location>
        <begin position="458"/>
        <end position="519"/>
    </location>
</feature>
<dbReference type="Gene3D" id="2.30.30.40">
    <property type="entry name" value="SH3 Domains"/>
    <property type="match status" value="3"/>
</dbReference>
<dbReference type="SUPFAM" id="SSF50044">
    <property type="entry name" value="SH3-domain"/>
    <property type="match status" value="3"/>
</dbReference>
<evidence type="ECO:0000256" key="4">
    <source>
        <dbReference type="ARBA" id="ARBA00022949"/>
    </source>
</evidence>
<evidence type="ECO:0000259" key="7">
    <source>
        <dbReference type="PROSITE" id="PS50002"/>
    </source>
</evidence>
<keyword evidence="9" id="KW-1185">Reference proteome</keyword>
<feature type="compositionally biased region" description="Polar residues" evidence="6">
    <location>
        <begin position="659"/>
        <end position="669"/>
    </location>
</feature>
<dbReference type="KEGG" id="gsh:117361964"/>
<dbReference type="FunCoup" id="A0A6P8R0Y6">
    <property type="interactions" value="276"/>
</dbReference>
<evidence type="ECO:0000256" key="3">
    <source>
        <dbReference type="ARBA" id="ARBA00022737"/>
    </source>
</evidence>
<keyword evidence="2 5" id="KW-0728">SH3 domain</keyword>
<keyword evidence="4" id="KW-0965">Cell junction</keyword>
<dbReference type="FunFam" id="2.30.30.40:FF:000001">
    <property type="entry name" value="Sorbin and SH3 domain-containing protein 1 isoform 2"/>
    <property type="match status" value="1"/>
</dbReference>
<dbReference type="PANTHER" id="PTHR14167">
    <property type="entry name" value="SH3 DOMAIN-CONTAINING"/>
    <property type="match status" value="1"/>
</dbReference>
<evidence type="ECO:0000313" key="9">
    <source>
        <dbReference type="Proteomes" id="UP000515159"/>
    </source>
</evidence>
<dbReference type="RefSeq" id="XP_033803499.1">
    <property type="nucleotide sequence ID" value="XM_033947608.1"/>
</dbReference>
<dbReference type="InterPro" id="IPR036028">
    <property type="entry name" value="SH3-like_dom_sf"/>
</dbReference>
<feature type="compositionally biased region" description="Low complexity" evidence="6">
    <location>
        <begin position="636"/>
        <end position="647"/>
    </location>
</feature>
<name>A0A6P8R0Y6_GEOSA</name>
<dbReference type="Proteomes" id="UP000515159">
    <property type="component" value="Chromosome 6"/>
</dbReference>
<dbReference type="GO" id="GO:0070161">
    <property type="term" value="C:anchoring junction"/>
    <property type="evidence" value="ECO:0007669"/>
    <property type="project" value="UniProtKB-SubCell"/>
</dbReference>
<feature type="compositionally biased region" description="Polar residues" evidence="6">
    <location>
        <begin position="56"/>
        <end position="80"/>
    </location>
</feature>
<dbReference type="SMART" id="SM00326">
    <property type="entry name" value="SH3"/>
    <property type="match status" value="3"/>
</dbReference>
<feature type="domain" description="SH3" evidence="7">
    <location>
        <begin position="682"/>
        <end position="743"/>
    </location>
</feature>
<dbReference type="Pfam" id="PF14604">
    <property type="entry name" value="SH3_9"/>
    <property type="match status" value="2"/>
</dbReference>
<protein>
    <submittedName>
        <fullName evidence="10">Vinexin</fullName>
    </submittedName>
</protein>
<feature type="compositionally biased region" description="Polar residues" evidence="6">
    <location>
        <begin position="573"/>
        <end position="613"/>
    </location>
</feature>
<feature type="region of interest" description="Disordered" evidence="6">
    <location>
        <begin position="54"/>
        <end position="82"/>
    </location>
</feature>
<organism evidence="9 10">
    <name type="scientific">Geotrypetes seraphini</name>
    <name type="common">Gaboon caecilian</name>
    <name type="synonym">Caecilia seraphini</name>
    <dbReference type="NCBI Taxonomy" id="260995"/>
    <lineage>
        <taxon>Eukaryota</taxon>
        <taxon>Metazoa</taxon>
        <taxon>Chordata</taxon>
        <taxon>Craniata</taxon>
        <taxon>Vertebrata</taxon>
        <taxon>Euteleostomi</taxon>
        <taxon>Amphibia</taxon>
        <taxon>Gymnophiona</taxon>
        <taxon>Geotrypetes</taxon>
    </lineage>
</organism>
<reference evidence="10" key="1">
    <citation type="submission" date="2025-08" db="UniProtKB">
        <authorList>
            <consortium name="RefSeq"/>
        </authorList>
    </citation>
    <scope>IDENTIFICATION</scope>
</reference>
<evidence type="ECO:0000313" key="10">
    <source>
        <dbReference type="RefSeq" id="XP_033803499.1"/>
    </source>
</evidence>
<dbReference type="Pfam" id="PF02208">
    <property type="entry name" value="Sorb"/>
    <property type="match status" value="1"/>
</dbReference>
<keyword evidence="3" id="KW-0677">Repeat</keyword>
<evidence type="ECO:0000259" key="8">
    <source>
        <dbReference type="PROSITE" id="PS50831"/>
    </source>
</evidence>
<dbReference type="SMART" id="SM00459">
    <property type="entry name" value="Sorb"/>
    <property type="match status" value="1"/>
</dbReference>
<feature type="region of interest" description="Disordered" evidence="6">
    <location>
        <begin position="524"/>
        <end position="674"/>
    </location>
</feature>
<dbReference type="CDD" id="cd11921">
    <property type="entry name" value="SH3_Vinexin_1"/>
    <property type="match status" value="1"/>
</dbReference>
<dbReference type="InterPro" id="IPR050384">
    <property type="entry name" value="Endophilin_SH3RF"/>
</dbReference>
<feature type="region of interest" description="Disordered" evidence="6">
    <location>
        <begin position="330"/>
        <end position="375"/>
    </location>
</feature>
<dbReference type="InterPro" id="IPR003127">
    <property type="entry name" value="SoHo_dom"/>
</dbReference>
<feature type="compositionally biased region" description="Polar residues" evidence="6">
    <location>
        <begin position="533"/>
        <end position="553"/>
    </location>
</feature>
<dbReference type="InParanoid" id="A0A6P8R0Y6"/>
<dbReference type="PROSITE" id="PS50002">
    <property type="entry name" value="SH3"/>
    <property type="match status" value="3"/>
</dbReference>
<evidence type="ECO:0000256" key="6">
    <source>
        <dbReference type="SAM" id="MobiDB-lite"/>
    </source>
</evidence>
<gene>
    <name evidence="10" type="primary">SORBS3</name>
</gene>
<dbReference type="CDD" id="cd11780">
    <property type="entry name" value="SH3_Sorbs_3"/>
    <property type="match status" value="1"/>
</dbReference>
<dbReference type="Pfam" id="PF00018">
    <property type="entry name" value="SH3_1"/>
    <property type="match status" value="1"/>
</dbReference>
<evidence type="ECO:0000256" key="5">
    <source>
        <dbReference type="PROSITE-ProRule" id="PRU00192"/>
    </source>
</evidence>
<dbReference type="PROSITE" id="PS50831">
    <property type="entry name" value="SOHO"/>
    <property type="match status" value="1"/>
</dbReference>
<dbReference type="OrthoDB" id="73680at2759"/>
<feature type="domain" description="SoHo" evidence="8">
    <location>
        <begin position="150"/>
        <end position="210"/>
    </location>
</feature>
<dbReference type="GeneID" id="117361964"/>
<feature type="compositionally biased region" description="Low complexity" evidence="6">
    <location>
        <begin position="554"/>
        <end position="564"/>
    </location>
</feature>
<dbReference type="InterPro" id="IPR035609">
    <property type="entry name" value="Vinexin_SH3_1"/>
</dbReference>
<dbReference type="CTD" id="10174"/>